<protein>
    <submittedName>
        <fullName evidence="1">Uncharacterized protein</fullName>
    </submittedName>
</protein>
<proteinExistence type="predicted"/>
<gene>
    <name evidence="1" type="ORF">BHM03_00005584</name>
</gene>
<dbReference type="Proteomes" id="UP000290560">
    <property type="component" value="Unassembled WGS sequence"/>
</dbReference>
<dbReference type="EMBL" id="KV875544">
    <property type="protein sequence ID" value="RZR71506.1"/>
    <property type="molecule type" value="Genomic_DNA"/>
</dbReference>
<sequence>MRGTGEGMILLFFSFFFSLFFFSFFLFLPQSTADGRNRSPMVESDHQRPKSIADGQNRPPAIEFGSTARYETLPLDKENLVPLEREKGVSDPFHHVRGIDIEVGFISAHRE</sequence>
<organism evidence="1">
    <name type="scientific">Ensete ventricosum</name>
    <name type="common">Abyssinian banana</name>
    <name type="synonym">Musa ensete</name>
    <dbReference type="NCBI Taxonomy" id="4639"/>
    <lineage>
        <taxon>Eukaryota</taxon>
        <taxon>Viridiplantae</taxon>
        <taxon>Streptophyta</taxon>
        <taxon>Embryophyta</taxon>
        <taxon>Tracheophyta</taxon>
        <taxon>Spermatophyta</taxon>
        <taxon>Magnoliopsida</taxon>
        <taxon>Liliopsida</taxon>
        <taxon>Zingiberales</taxon>
        <taxon>Musaceae</taxon>
        <taxon>Ensete</taxon>
    </lineage>
</organism>
<name>A0A444ELB7_ENSVE</name>
<reference evidence="1" key="1">
    <citation type="journal article" date="2018" name="Data Brief">
        <title>Genome sequence data from 17 accessions of Ensete ventricosum, a staple food crop for millions in Ethiopia.</title>
        <authorList>
            <person name="Yemataw Z."/>
            <person name="Muzemil S."/>
            <person name="Ambachew D."/>
            <person name="Tripathi L."/>
            <person name="Tesfaye K."/>
            <person name="Chala A."/>
            <person name="Farbos A."/>
            <person name="O'Neill P."/>
            <person name="Moore K."/>
            <person name="Grant M."/>
            <person name="Studholme D.J."/>
        </authorList>
    </citation>
    <scope>NUCLEOTIDE SEQUENCE [LARGE SCALE GENOMIC DNA]</scope>
    <source>
        <tissue evidence="1">Leaf</tissue>
    </source>
</reference>
<evidence type="ECO:0000313" key="1">
    <source>
        <dbReference type="EMBL" id="RZR71506.1"/>
    </source>
</evidence>
<dbReference type="AlphaFoldDB" id="A0A444ELB7"/>
<accession>A0A444ELB7</accession>